<dbReference type="RefSeq" id="WP_378959820.1">
    <property type="nucleotide sequence ID" value="NZ_JBHSBY010000034.1"/>
</dbReference>
<evidence type="ECO:0000259" key="4">
    <source>
        <dbReference type="Pfam" id="PF14833"/>
    </source>
</evidence>
<name>A0ABV8NID4_9SPHI</name>
<dbReference type="InterPro" id="IPR006115">
    <property type="entry name" value="6PGDH_NADP-bd"/>
</dbReference>
<protein>
    <submittedName>
        <fullName evidence="5">NAD(P)-dependent oxidoreductase</fullName>
        <ecNumber evidence="5">1.1.-.-</ecNumber>
    </submittedName>
</protein>
<dbReference type="InterPro" id="IPR036291">
    <property type="entry name" value="NAD(P)-bd_dom_sf"/>
</dbReference>
<organism evidence="5 6">
    <name type="scientific">Pedobacter jamesrossensis</name>
    <dbReference type="NCBI Taxonomy" id="1908238"/>
    <lineage>
        <taxon>Bacteria</taxon>
        <taxon>Pseudomonadati</taxon>
        <taxon>Bacteroidota</taxon>
        <taxon>Sphingobacteriia</taxon>
        <taxon>Sphingobacteriales</taxon>
        <taxon>Sphingobacteriaceae</taxon>
        <taxon>Pedobacter</taxon>
    </lineage>
</organism>
<dbReference type="Gene3D" id="3.40.50.720">
    <property type="entry name" value="NAD(P)-binding Rossmann-like Domain"/>
    <property type="match status" value="1"/>
</dbReference>
<dbReference type="SUPFAM" id="SSF51735">
    <property type="entry name" value="NAD(P)-binding Rossmann-fold domains"/>
    <property type="match status" value="1"/>
</dbReference>
<dbReference type="InterPro" id="IPR029154">
    <property type="entry name" value="HIBADH-like_NADP-bd"/>
</dbReference>
<gene>
    <name evidence="5" type="ORF">ACFOUY_07240</name>
</gene>
<dbReference type="GO" id="GO:0016491">
    <property type="term" value="F:oxidoreductase activity"/>
    <property type="evidence" value="ECO:0007669"/>
    <property type="project" value="UniProtKB-KW"/>
</dbReference>
<dbReference type="PIRSF" id="PIRSF000103">
    <property type="entry name" value="HIBADH"/>
    <property type="match status" value="1"/>
</dbReference>
<keyword evidence="2" id="KW-0520">NAD</keyword>
<reference evidence="6" key="1">
    <citation type="journal article" date="2019" name="Int. J. Syst. Evol. Microbiol.">
        <title>The Global Catalogue of Microorganisms (GCM) 10K type strain sequencing project: providing services to taxonomists for standard genome sequencing and annotation.</title>
        <authorList>
            <consortium name="The Broad Institute Genomics Platform"/>
            <consortium name="The Broad Institute Genome Sequencing Center for Infectious Disease"/>
            <person name="Wu L."/>
            <person name="Ma J."/>
        </authorList>
    </citation>
    <scope>NUCLEOTIDE SEQUENCE [LARGE SCALE GENOMIC DNA]</scope>
    <source>
        <strain evidence="6">CCM 8689</strain>
    </source>
</reference>
<dbReference type="InterPro" id="IPR051265">
    <property type="entry name" value="HIBADH-related_NP60_sf"/>
</dbReference>
<dbReference type="Proteomes" id="UP001595792">
    <property type="component" value="Unassembled WGS sequence"/>
</dbReference>
<evidence type="ECO:0000313" key="5">
    <source>
        <dbReference type="EMBL" id="MFC4196489.1"/>
    </source>
</evidence>
<evidence type="ECO:0000256" key="1">
    <source>
        <dbReference type="ARBA" id="ARBA00023002"/>
    </source>
</evidence>
<dbReference type="InterPro" id="IPR013328">
    <property type="entry name" value="6PGD_dom2"/>
</dbReference>
<dbReference type="SUPFAM" id="SSF48179">
    <property type="entry name" value="6-phosphogluconate dehydrogenase C-terminal domain-like"/>
    <property type="match status" value="1"/>
</dbReference>
<evidence type="ECO:0000256" key="2">
    <source>
        <dbReference type="ARBA" id="ARBA00023027"/>
    </source>
</evidence>
<dbReference type="Pfam" id="PF14833">
    <property type="entry name" value="NAD_binding_11"/>
    <property type="match status" value="1"/>
</dbReference>
<dbReference type="PANTHER" id="PTHR43580:SF2">
    <property type="entry name" value="CYTOKINE-LIKE NUCLEAR FACTOR N-PAC"/>
    <property type="match status" value="1"/>
</dbReference>
<dbReference type="EC" id="1.1.-.-" evidence="5"/>
<sequence>MQNLKIGWIGLGKMGIPMAEQLLKAKYLLSVYNRSKDKEAALKTMGAQTASAPSALMATCDIVFLMVSDDEAVSQIFKAEDGLLADESTGKIIINMSTVSPGISREMAALCEGKGNFYLDAPVSGSVKQAETGTLVIMAGGNEEAFEKVKPVFEKLGKLSMLVGANGAGNSTKLAINSLLAIHAQGLAETVLFAQANHINPEDLLTLISNSAIGTVFGKIKGDAIIADNYSAAFALKHIVKDLRLAKAEGLSSPLAAAAFTTFQNAETEYGDEDIIAVLKALKVEN</sequence>
<proteinExistence type="predicted"/>
<keyword evidence="6" id="KW-1185">Reference proteome</keyword>
<dbReference type="Pfam" id="PF03446">
    <property type="entry name" value="NAD_binding_2"/>
    <property type="match status" value="1"/>
</dbReference>
<dbReference type="EMBL" id="JBHSBY010000034">
    <property type="protein sequence ID" value="MFC4196489.1"/>
    <property type="molecule type" value="Genomic_DNA"/>
</dbReference>
<evidence type="ECO:0000259" key="3">
    <source>
        <dbReference type="Pfam" id="PF03446"/>
    </source>
</evidence>
<dbReference type="PANTHER" id="PTHR43580">
    <property type="entry name" value="OXIDOREDUCTASE GLYR1-RELATED"/>
    <property type="match status" value="1"/>
</dbReference>
<feature type="domain" description="3-hydroxyisobutyrate dehydrogenase-like NAD-binding" evidence="4">
    <location>
        <begin position="167"/>
        <end position="281"/>
    </location>
</feature>
<keyword evidence="1 5" id="KW-0560">Oxidoreductase</keyword>
<dbReference type="InterPro" id="IPR015815">
    <property type="entry name" value="HIBADH-related"/>
</dbReference>
<dbReference type="InterPro" id="IPR008927">
    <property type="entry name" value="6-PGluconate_DH-like_C_sf"/>
</dbReference>
<evidence type="ECO:0000313" key="6">
    <source>
        <dbReference type="Proteomes" id="UP001595792"/>
    </source>
</evidence>
<comment type="caution">
    <text evidence="5">The sequence shown here is derived from an EMBL/GenBank/DDBJ whole genome shotgun (WGS) entry which is preliminary data.</text>
</comment>
<feature type="domain" description="6-phosphogluconate dehydrogenase NADP-binding" evidence="3">
    <location>
        <begin position="5"/>
        <end position="161"/>
    </location>
</feature>
<accession>A0ABV8NID4</accession>
<dbReference type="Gene3D" id="1.10.1040.10">
    <property type="entry name" value="N-(1-d-carboxylethyl)-l-norvaline Dehydrogenase, domain 2"/>
    <property type="match status" value="1"/>
</dbReference>